<dbReference type="PANTHER" id="PTHR23043">
    <property type="entry name" value="HYPOXIA-INDUCIBLE FACTOR 1 ALPHA"/>
    <property type="match status" value="1"/>
</dbReference>
<evidence type="ECO:0000256" key="12">
    <source>
        <dbReference type="ARBA" id="ARBA00022833"/>
    </source>
</evidence>
<keyword evidence="18" id="KW-0804">Transcription</keyword>
<dbReference type="GO" id="GO:0031017">
    <property type="term" value="P:exocrine pancreas development"/>
    <property type="evidence" value="ECO:0007669"/>
    <property type="project" value="Ensembl"/>
</dbReference>
<dbReference type="GO" id="GO:0004697">
    <property type="term" value="F:diacylglycerol-dependent serine/threonine kinase activity"/>
    <property type="evidence" value="ECO:0007669"/>
    <property type="project" value="UniProtKB-EC"/>
</dbReference>
<evidence type="ECO:0000256" key="15">
    <source>
        <dbReference type="ARBA" id="ARBA00023015"/>
    </source>
</evidence>
<evidence type="ECO:0000313" key="27">
    <source>
        <dbReference type="Ensembl" id="ENSOSIP00000034871.1"/>
    </source>
</evidence>
<dbReference type="EC" id="2.7.11.13" evidence="3"/>
<evidence type="ECO:0000256" key="22">
    <source>
        <dbReference type="PROSITE-ProRule" id="PRU10141"/>
    </source>
</evidence>
<dbReference type="InterPro" id="IPR021537">
    <property type="entry name" value="HIF_alpha-like"/>
</dbReference>
<dbReference type="AlphaFoldDB" id="A0A8C7Z2R9"/>
<keyword evidence="15" id="KW-0805">Transcription regulation</keyword>
<dbReference type="Pfam" id="PF23171">
    <property type="entry name" value="bHLH_HIF1A"/>
    <property type="match status" value="1"/>
</dbReference>
<evidence type="ECO:0000256" key="11">
    <source>
        <dbReference type="ARBA" id="ARBA00022777"/>
    </source>
</evidence>
<dbReference type="GO" id="GO:0005737">
    <property type="term" value="C:cytoplasm"/>
    <property type="evidence" value="ECO:0007669"/>
    <property type="project" value="InterPro"/>
</dbReference>
<dbReference type="NCBIfam" id="TIGR00229">
    <property type="entry name" value="sensory_box"/>
    <property type="match status" value="1"/>
</dbReference>
<dbReference type="PANTHER" id="PTHR23043:SF8">
    <property type="entry name" value="ENDOTHELIAL PAS DOMAIN-CONTAINING PROTEIN 1"/>
    <property type="match status" value="1"/>
</dbReference>
<keyword evidence="7" id="KW-0479">Metal-binding</keyword>
<dbReference type="GO" id="GO:0030182">
    <property type="term" value="P:neuron differentiation"/>
    <property type="evidence" value="ECO:0007669"/>
    <property type="project" value="Ensembl"/>
</dbReference>
<organism evidence="27 28">
    <name type="scientific">Oryzias sinensis</name>
    <name type="common">Chinese medaka</name>
    <dbReference type="NCBI Taxonomy" id="183150"/>
    <lineage>
        <taxon>Eukaryota</taxon>
        <taxon>Metazoa</taxon>
        <taxon>Chordata</taxon>
        <taxon>Craniata</taxon>
        <taxon>Vertebrata</taxon>
        <taxon>Euteleostomi</taxon>
        <taxon>Actinopterygii</taxon>
        <taxon>Neopterygii</taxon>
        <taxon>Teleostei</taxon>
        <taxon>Neoteleostei</taxon>
        <taxon>Acanthomorphata</taxon>
        <taxon>Ovalentaria</taxon>
        <taxon>Atherinomorphae</taxon>
        <taxon>Beloniformes</taxon>
        <taxon>Adrianichthyidae</taxon>
        <taxon>Oryziinae</taxon>
        <taxon>Oryzias</taxon>
    </lineage>
</organism>
<evidence type="ECO:0000259" key="26">
    <source>
        <dbReference type="PROSITE" id="PS50888"/>
    </source>
</evidence>
<evidence type="ECO:0000313" key="28">
    <source>
        <dbReference type="Proteomes" id="UP000694383"/>
    </source>
</evidence>
<evidence type="ECO:0000256" key="23">
    <source>
        <dbReference type="SAM" id="MobiDB-lite"/>
    </source>
</evidence>
<evidence type="ECO:0000259" key="25">
    <source>
        <dbReference type="PROSITE" id="PS50112"/>
    </source>
</evidence>
<dbReference type="SUPFAM" id="SSF56112">
    <property type="entry name" value="Protein kinase-like (PK-like)"/>
    <property type="match status" value="1"/>
</dbReference>
<dbReference type="Pfam" id="PF00989">
    <property type="entry name" value="PAS"/>
    <property type="match status" value="1"/>
</dbReference>
<dbReference type="SMART" id="SM00353">
    <property type="entry name" value="HLH"/>
    <property type="match status" value="1"/>
</dbReference>
<dbReference type="InterPro" id="IPR035965">
    <property type="entry name" value="PAS-like_dom_sf"/>
</dbReference>
<proteinExistence type="inferred from homology"/>
<dbReference type="Gene3D" id="3.30.200.20">
    <property type="entry name" value="Phosphorylase Kinase, domain 1"/>
    <property type="match status" value="1"/>
</dbReference>
<dbReference type="InterPro" id="IPR011598">
    <property type="entry name" value="bHLH_dom"/>
</dbReference>
<feature type="domain" description="PAS" evidence="25">
    <location>
        <begin position="369"/>
        <end position="420"/>
    </location>
</feature>
<feature type="region of interest" description="Disordered" evidence="23">
    <location>
        <begin position="706"/>
        <end position="741"/>
    </location>
</feature>
<dbReference type="PROSITE" id="PS00107">
    <property type="entry name" value="PROTEIN_KINASE_ATP"/>
    <property type="match status" value="1"/>
</dbReference>
<dbReference type="InterPro" id="IPR011009">
    <property type="entry name" value="Kinase-like_dom_sf"/>
</dbReference>
<keyword evidence="4" id="KW-0723">Serine/threonine-protein kinase</keyword>
<dbReference type="CDD" id="cd00130">
    <property type="entry name" value="PAS"/>
    <property type="match status" value="2"/>
</dbReference>
<feature type="domain" description="Protein kinase" evidence="24">
    <location>
        <begin position="6"/>
        <end position="290"/>
    </location>
</feature>
<evidence type="ECO:0000259" key="24">
    <source>
        <dbReference type="PROSITE" id="PS50011"/>
    </source>
</evidence>
<dbReference type="GO" id="GO:0048565">
    <property type="term" value="P:digestive tract development"/>
    <property type="evidence" value="ECO:0007669"/>
    <property type="project" value="Ensembl"/>
</dbReference>
<dbReference type="Proteomes" id="UP000694383">
    <property type="component" value="Unplaced"/>
</dbReference>
<dbReference type="PROSITE" id="PS50112">
    <property type="entry name" value="PAS"/>
    <property type="match status" value="2"/>
</dbReference>
<comment type="subcellular location">
    <subcellularLocation>
        <location evidence="1">Nucleus</location>
    </subcellularLocation>
</comment>
<feature type="region of interest" description="Disordered" evidence="23">
    <location>
        <begin position="539"/>
        <end position="559"/>
    </location>
</feature>
<dbReference type="Gene3D" id="3.30.450.20">
    <property type="entry name" value="PAS domain"/>
    <property type="match status" value="2"/>
</dbReference>
<keyword evidence="16" id="KW-0238">DNA-binding</keyword>
<dbReference type="Pfam" id="PF11413">
    <property type="entry name" value="HIF-1"/>
    <property type="match status" value="1"/>
</dbReference>
<keyword evidence="14" id="KW-0832">Ubl conjugation</keyword>
<evidence type="ECO:0000256" key="19">
    <source>
        <dbReference type="ARBA" id="ARBA00023242"/>
    </source>
</evidence>
<keyword evidence="10" id="KW-0863">Zinc-finger</keyword>
<evidence type="ECO:0000256" key="16">
    <source>
        <dbReference type="ARBA" id="ARBA00023125"/>
    </source>
</evidence>
<evidence type="ECO:0000256" key="1">
    <source>
        <dbReference type="ARBA" id="ARBA00004123"/>
    </source>
</evidence>
<dbReference type="Gene3D" id="4.10.280.10">
    <property type="entry name" value="Helix-loop-helix DNA-binding domain"/>
    <property type="match status" value="1"/>
</dbReference>
<dbReference type="Pfam" id="PF08778">
    <property type="entry name" value="HIF-1a_CTAD"/>
    <property type="match status" value="1"/>
</dbReference>
<evidence type="ECO:0000256" key="4">
    <source>
        <dbReference type="ARBA" id="ARBA00022527"/>
    </source>
</evidence>
<keyword evidence="5" id="KW-0597">Phosphoprotein</keyword>
<evidence type="ECO:0000256" key="6">
    <source>
        <dbReference type="ARBA" id="ARBA00022679"/>
    </source>
</evidence>
<dbReference type="PROSITE" id="PS50011">
    <property type="entry name" value="PROTEIN_KINASE_DOM"/>
    <property type="match status" value="1"/>
</dbReference>
<dbReference type="GeneTree" id="ENSGT00940000155930"/>
<dbReference type="SMART" id="SM00091">
    <property type="entry name" value="PAS"/>
    <property type="match status" value="2"/>
</dbReference>
<keyword evidence="6" id="KW-0808">Transferase</keyword>
<keyword evidence="20" id="KW-0379">Hydroxylation</keyword>
<dbReference type="SUPFAM" id="SSF55785">
    <property type="entry name" value="PYP-like sensor domain (PAS domain)"/>
    <property type="match status" value="2"/>
</dbReference>
<evidence type="ECO:0000256" key="20">
    <source>
        <dbReference type="ARBA" id="ARBA00023278"/>
    </source>
</evidence>
<keyword evidence="12" id="KW-0862">Zinc</keyword>
<feature type="domain" description="BHLH" evidence="26">
    <location>
        <begin position="134"/>
        <end position="187"/>
    </location>
</feature>
<keyword evidence="17" id="KW-0010">Activator</keyword>
<dbReference type="Pfam" id="PF14598">
    <property type="entry name" value="PAS_11"/>
    <property type="match status" value="1"/>
</dbReference>
<feature type="compositionally biased region" description="Low complexity" evidence="23">
    <location>
        <begin position="595"/>
        <end position="612"/>
    </location>
</feature>
<dbReference type="GO" id="GO:0000981">
    <property type="term" value="F:DNA-binding transcription factor activity, RNA polymerase II-specific"/>
    <property type="evidence" value="ECO:0007669"/>
    <property type="project" value="TreeGrafter"/>
</dbReference>
<feature type="region of interest" description="Disordered" evidence="23">
    <location>
        <begin position="590"/>
        <end position="616"/>
    </location>
</feature>
<dbReference type="Gene3D" id="1.10.510.10">
    <property type="entry name" value="Transferase(Phosphotransferase) domain 1"/>
    <property type="match status" value="1"/>
</dbReference>
<dbReference type="InterPro" id="IPR001067">
    <property type="entry name" value="Nuc_translocat"/>
</dbReference>
<evidence type="ECO:0000256" key="18">
    <source>
        <dbReference type="ARBA" id="ARBA00023163"/>
    </source>
</evidence>
<dbReference type="FunFam" id="4.10.280.10:FF:000076">
    <property type="entry name" value="hypoxia-inducible factor 3-alpha isoform X1"/>
    <property type="match status" value="1"/>
</dbReference>
<evidence type="ECO:0000256" key="14">
    <source>
        <dbReference type="ARBA" id="ARBA00022843"/>
    </source>
</evidence>
<dbReference type="InterPro" id="IPR013767">
    <property type="entry name" value="PAS_fold"/>
</dbReference>
<evidence type="ECO:0000256" key="8">
    <source>
        <dbReference type="ARBA" id="ARBA00022737"/>
    </source>
</evidence>
<dbReference type="SMART" id="SM00086">
    <property type="entry name" value="PAC"/>
    <property type="match status" value="1"/>
</dbReference>
<protein>
    <recommendedName>
        <fullName evidence="3">protein kinase C</fullName>
        <ecNumber evidence="3">2.7.11.13</ecNumber>
    </recommendedName>
</protein>
<dbReference type="FunFam" id="3.30.450.20:FF:000015">
    <property type="entry name" value="Hypoxia-inducible factor 1-alpha isoform 1"/>
    <property type="match status" value="1"/>
</dbReference>
<dbReference type="GO" id="GO:0007219">
    <property type="term" value="P:Notch signaling pathway"/>
    <property type="evidence" value="ECO:0007669"/>
    <property type="project" value="Ensembl"/>
</dbReference>
<dbReference type="InterPro" id="IPR036638">
    <property type="entry name" value="HLH_DNA-bd_sf"/>
</dbReference>
<keyword evidence="11" id="KW-0418">Kinase</keyword>
<keyword evidence="13 22" id="KW-0067">ATP-binding</keyword>
<dbReference type="GO" id="GO:0005524">
    <property type="term" value="F:ATP binding"/>
    <property type="evidence" value="ECO:0007669"/>
    <property type="project" value="UniProtKB-UniRule"/>
</dbReference>
<dbReference type="FunFam" id="3.30.450.20:FF:000005">
    <property type="entry name" value="Hypoxia-inducible factor 1 subunit alpha"/>
    <property type="match status" value="1"/>
</dbReference>
<feature type="modified residue" description="4-hydroxyproline" evidence="21">
    <location>
        <position position="657"/>
    </location>
</feature>
<evidence type="ECO:0000256" key="5">
    <source>
        <dbReference type="ARBA" id="ARBA00022553"/>
    </source>
</evidence>
<sequence>MNLHDFVFIKVLGKGSFGKVMLAELKGTDEVFAVKVLKKDVILQDDDVDCTMTEKRILALARKHPYLTQLYCCFQTKDRLFFVMEYVNGGDLMFQIQRSRKFDEARSRFYAAEVTSALMFLHRHGVVYRSSSERRKEKSRDAARCRRSKETEVFYELAHQLPLPHSVSSHLDKASIMRLAISFLRTRKLLDTCGSSGSSDSDKDAHMDSLYLKSLEGFITVVTTDGDMIFLSENINKFMGLTQVELTGHSIFDFTHPCDHDEIKENLSLKTTGSGFGKKGKELSTERDFFMRMKCTVTNRGRTVNLKSAGWKVLHCTGHLKMYDGCPSRVLCGYKEPPLTCAVLMCEPIPHPSNIDTPLDSRTFLSRHSMDMKFTYCDDKVTELIGYAPEDLLGRSVYDFYHALDSDSVTKSHHNLCSKGQAVSGQYRMLAKKGGYVWVETQGTVIYNSRNSQPQCIVCINYVLSDIEDRAVIFSLEQTESLFKPQHMNSFFSAGGAGMNGEPGDSLFTTLKEEPEDLAQLAPTPGDTIISLDFGRSEFEEPQHPSSFTPASASAMPPLGPLSWASESHKPGSNAVPGELATMAGAFTVQQNKPPGSATPSLSSCSTPSSPGDYYSSVDSDLKLELTEKLFALDTEGNNSANTERDLCDLDLETLAPYIPMDGEDFQLNPIIPEPEPLDNSGGAGSMGNNSKQNVQQSFSDIASLFQPLTSPPQPQGCYRPEPQPSWAIRERRSSGQSTVEATERSYMMGRMGTPPYQAPASGPLSSMQWPPDPIITYQQSTRTPKACLMEDLPEERPSCQQNTSYLMQKPRSTENFVQAYKDMSSKAGVGSSIKRSFNQMTVGEMKPAEVIWKKMRDDSRMDRSLSAGSLTESAMGTVMPGSLSQFICSLEKHRKSQYTGSGRNEANRKTFAQKSCSYSEYNMQSSSKSEGIASRLLGPSFEPSFLPELTRYDCEVNVPLQGNLHLLQGCDLLRALDQAT</sequence>
<dbReference type="PROSITE" id="PS50888">
    <property type="entry name" value="BHLH"/>
    <property type="match status" value="1"/>
</dbReference>
<evidence type="ECO:0000256" key="13">
    <source>
        <dbReference type="ARBA" id="ARBA00022840"/>
    </source>
</evidence>
<dbReference type="InterPro" id="IPR000014">
    <property type="entry name" value="PAS"/>
</dbReference>
<evidence type="ECO:0000256" key="2">
    <source>
        <dbReference type="ARBA" id="ARBA00005490"/>
    </source>
</evidence>
<evidence type="ECO:0000256" key="7">
    <source>
        <dbReference type="ARBA" id="ARBA00022723"/>
    </source>
</evidence>
<comment type="similarity">
    <text evidence="2">Belongs to the protein kinase superfamily. AGC Ser/Thr protein kinase family. PKC subfamily.</text>
</comment>
<accession>A0A8C7Z2R9</accession>
<evidence type="ECO:0000256" key="17">
    <source>
        <dbReference type="ARBA" id="ARBA00023159"/>
    </source>
</evidence>
<feature type="domain" description="PAS" evidence="25">
    <location>
        <begin position="212"/>
        <end position="274"/>
    </location>
</feature>
<keyword evidence="9 22" id="KW-0547">Nucleotide-binding</keyword>
<dbReference type="InterPro" id="IPR017441">
    <property type="entry name" value="Protein_kinase_ATP_BS"/>
</dbReference>
<dbReference type="GO" id="GO:0008270">
    <property type="term" value="F:zinc ion binding"/>
    <property type="evidence" value="ECO:0007669"/>
    <property type="project" value="UniProtKB-KW"/>
</dbReference>
<dbReference type="GO" id="GO:0097150">
    <property type="term" value="P:neuronal stem cell population maintenance"/>
    <property type="evidence" value="ECO:0007669"/>
    <property type="project" value="Ensembl"/>
</dbReference>
<dbReference type="GO" id="GO:0005667">
    <property type="term" value="C:transcription regulator complex"/>
    <property type="evidence" value="ECO:0007669"/>
    <property type="project" value="InterPro"/>
</dbReference>
<name>A0A8C7Z2R9_9TELE</name>
<dbReference type="PRINTS" id="PR00785">
    <property type="entry name" value="NCTRNSLOCATR"/>
</dbReference>
<dbReference type="GO" id="GO:0060218">
    <property type="term" value="P:hematopoietic stem cell differentiation"/>
    <property type="evidence" value="ECO:0007669"/>
    <property type="project" value="Ensembl"/>
</dbReference>
<keyword evidence="28" id="KW-1185">Reference proteome</keyword>
<dbReference type="GO" id="GO:0071456">
    <property type="term" value="P:cellular response to hypoxia"/>
    <property type="evidence" value="ECO:0007669"/>
    <property type="project" value="TreeGrafter"/>
</dbReference>
<dbReference type="GO" id="GO:0046983">
    <property type="term" value="F:protein dimerization activity"/>
    <property type="evidence" value="ECO:0007669"/>
    <property type="project" value="InterPro"/>
</dbReference>
<reference evidence="27" key="2">
    <citation type="submission" date="2025-09" db="UniProtKB">
        <authorList>
            <consortium name="Ensembl"/>
        </authorList>
    </citation>
    <scope>IDENTIFICATION</scope>
</reference>
<dbReference type="GO" id="GO:0005634">
    <property type="term" value="C:nucleus"/>
    <property type="evidence" value="ECO:0007669"/>
    <property type="project" value="UniProtKB-SubCell"/>
</dbReference>
<evidence type="ECO:0000256" key="21">
    <source>
        <dbReference type="PIRSR" id="PIRSR621537-50"/>
    </source>
</evidence>
<evidence type="ECO:0000256" key="3">
    <source>
        <dbReference type="ARBA" id="ARBA00012429"/>
    </source>
</evidence>
<dbReference type="SUPFAM" id="SSF47459">
    <property type="entry name" value="HLH, helix-loop-helix DNA-binding domain"/>
    <property type="match status" value="1"/>
</dbReference>
<dbReference type="GO" id="GO:1990402">
    <property type="term" value="P:embryonic liver development"/>
    <property type="evidence" value="ECO:0007669"/>
    <property type="project" value="Ensembl"/>
</dbReference>
<keyword evidence="8" id="KW-0677">Repeat</keyword>
<dbReference type="InterPro" id="IPR014887">
    <property type="entry name" value="HIF-1_CTAD"/>
</dbReference>
<dbReference type="Ensembl" id="ENSOSIT00000036760.1">
    <property type="protein sequence ID" value="ENSOSIP00000034871.1"/>
    <property type="gene ID" value="ENSOSIG00000017440.1"/>
</dbReference>
<reference evidence="27" key="1">
    <citation type="submission" date="2025-08" db="UniProtKB">
        <authorList>
            <consortium name="Ensembl"/>
        </authorList>
    </citation>
    <scope>IDENTIFICATION</scope>
</reference>
<feature type="modified residue" description="4-hydroxyproline" evidence="21">
    <location>
        <position position="523"/>
    </location>
</feature>
<dbReference type="InterPro" id="IPR000719">
    <property type="entry name" value="Prot_kinase_dom"/>
</dbReference>
<dbReference type="GO" id="GO:0043523">
    <property type="term" value="P:regulation of neuron apoptotic process"/>
    <property type="evidence" value="ECO:0007669"/>
    <property type="project" value="Ensembl"/>
</dbReference>
<dbReference type="GO" id="GO:0014823">
    <property type="term" value="P:response to activity"/>
    <property type="evidence" value="ECO:0007669"/>
    <property type="project" value="Ensembl"/>
</dbReference>
<evidence type="ECO:0000256" key="9">
    <source>
        <dbReference type="ARBA" id="ARBA00022741"/>
    </source>
</evidence>
<dbReference type="CDD" id="cd19728">
    <property type="entry name" value="bHLH-PAS_HIF2a_PASD2"/>
    <property type="match status" value="1"/>
</dbReference>
<keyword evidence="19" id="KW-0539">Nucleus</keyword>
<dbReference type="GO" id="GO:0051402">
    <property type="term" value="P:neuron apoptotic process"/>
    <property type="evidence" value="ECO:0007669"/>
    <property type="project" value="Ensembl"/>
</dbReference>
<dbReference type="GO" id="GO:0000977">
    <property type="term" value="F:RNA polymerase II transcription regulatory region sequence-specific DNA binding"/>
    <property type="evidence" value="ECO:0007669"/>
    <property type="project" value="TreeGrafter"/>
</dbReference>
<feature type="modified residue" description="(3S)-3-hydroxyasparagine" evidence="21">
    <location>
        <position position="958"/>
    </location>
</feature>
<evidence type="ECO:0000256" key="10">
    <source>
        <dbReference type="ARBA" id="ARBA00022771"/>
    </source>
</evidence>
<feature type="binding site" evidence="22">
    <location>
        <position position="35"/>
    </location>
    <ligand>
        <name>ATP</name>
        <dbReference type="ChEBI" id="CHEBI:30616"/>
    </ligand>
</feature>
<dbReference type="FunFam" id="3.30.200.20:FF:000080">
    <property type="entry name" value="Protein kinase C"/>
    <property type="match status" value="1"/>
</dbReference>
<dbReference type="InterPro" id="IPR001610">
    <property type="entry name" value="PAC"/>
</dbReference>